<protein>
    <submittedName>
        <fullName evidence="2">Uncharacterized protein</fullName>
    </submittedName>
</protein>
<organism evidence="2 3">
    <name type="scientific">Scleropages formosus</name>
    <name type="common">Asian bonytongue</name>
    <name type="synonym">Osteoglossum formosum</name>
    <dbReference type="NCBI Taxonomy" id="113540"/>
    <lineage>
        <taxon>Eukaryota</taxon>
        <taxon>Metazoa</taxon>
        <taxon>Chordata</taxon>
        <taxon>Craniata</taxon>
        <taxon>Vertebrata</taxon>
        <taxon>Euteleostomi</taxon>
        <taxon>Actinopterygii</taxon>
        <taxon>Neopterygii</taxon>
        <taxon>Teleostei</taxon>
        <taxon>Osteoglossocephala</taxon>
        <taxon>Osteoglossomorpha</taxon>
        <taxon>Osteoglossiformes</taxon>
        <taxon>Osteoglossidae</taxon>
        <taxon>Scleropages</taxon>
    </lineage>
</organism>
<accession>A0A0P7WLL7</accession>
<name>A0A0P7WLL7_SCLFO</name>
<proteinExistence type="predicted"/>
<dbReference type="AlphaFoldDB" id="A0A0P7WLL7"/>
<evidence type="ECO:0000313" key="3">
    <source>
        <dbReference type="Proteomes" id="UP000034805"/>
    </source>
</evidence>
<gene>
    <name evidence="2" type="ORF">Z043_117023</name>
</gene>
<feature type="region of interest" description="Disordered" evidence="1">
    <location>
        <begin position="25"/>
        <end position="46"/>
    </location>
</feature>
<evidence type="ECO:0000313" key="2">
    <source>
        <dbReference type="EMBL" id="KPP64611.1"/>
    </source>
</evidence>
<dbReference type="EMBL" id="JARO02006905">
    <property type="protein sequence ID" value="KPP64611.1"/>
    <property type="molecule type" value="Genomic_DNA"/>
</dbReference>
<dbReference type="Proteomes" id="UP000034805">
    <property type="component" value="Unassembled WGS sequence"/>
</dbReference>
<reference evidence="2 3" key="1">
    <citation type="submission" date="2015-08" db="EMBL/GenBank/DDBJ databases">
        <title>The genome of the Asian arowana (Scleropages formosus).</title>
        <authorList>
            <person name="Tan M.H."/>
            <person name="Gan H.M."/>
            <person name="Croft L.J."/>
            <person name="Austin C.M."/>
        </authorList>
    </citation>
    <scope>NUCLEOTIDE SEQUENCE [LARGE SCALE GENOMIC DNA]</scope>
    <source>
        <strain evidence="2">Aro1</strain>
    </source>
</reference>
<evidence type="ECO:0000256" key="1">
    <source>
        <dbReference type="SAM" id="MobiDB-lite"/>
    </source>
</evidence>
<sequence>MDLRGTPACFERPAQLFLRNFSEALVSGDDPTPGRGSGERPGGRCPPGVNFSVFPGSFRWTFLTAVPPLPPDVPNASVGGKVVLLLSENGKEPETRELSMGCHALAATGAPLSCSLLLHTENKSQVSMRLIGRRALKFPRRKEQNKNETEQSVRLWLRVEVLLFTGYSRALVEPSSAFREVWAAQPCEFDERRASGKEGDREASGPVRSPDRRRRSHTS</sequence>
<feature type="region of interest" description="Disordered" evidence="1">
    <location>
        <begin position="192"/>
        <end position="219"/>
    </location>
</feature>
<feature type="compositionally biased region" description="Basic and acidic residues" evidence="1">
    <location>
        <begin position="192"/>
        <end position="203"/>
    </location>
</feature>
<comment type="caution">
    <text evidence="2">The sequence shown here is derived from an EMBL/GenBank/DDBJ whole genome shotgun (WGS) entry which is preliminary data.</text>
</comment>